<dbReference type="AlphaFoldDB" id="A0A1R2B5F8"/>
<evidence type="ECO:0000256" key="6">
    <source>
        <dbReference type="ARBA" id="ARBA00022777"/>
    </source>
</evidence>
<evidence type="ECO:0000256" key="11">
    <source>
        <dbReference type="RuleBase" id="RU000304"/>
    </source>
</evidence>
<dbReference type="GO" id="GO:0004674">
    <property type="term" value="F:protein serine/threonine kinase activity"/>
    <property type="evidence" value="ECO:0007669"/>
    <property type="project" value="UniProtKB-KW"/>
</dbReference>
<dbReference type="Proteomes" id="UP000187209">
    <property type="component" value="Unassembled WGS sequence"/>
</dbReference>
<dbReference type="PROSITE" id="PS00107">
    <property type="entry name" value="PROTEIN_KINASE_ATP"/>
    <property type="match status" value="1"/>
</dbReference>
<evidence type="ECO:0000313" key="15">
    <source>
        <dbReference type="Proteomes" id="UP000187209"/>
    </source>
</evidence>
<evidence type="ECO:0000256" key="7">
    <source>
        <dbReference type="ARBA" id="ARBA00022840"/>
    </source>
</evidence>
<dbReference type="InterPro" id="IPR008271">
    <property type="entry name" value="Ser/Thr_kinase_AS"/>
</dbReference>
<keyword evidence="5 10" id="KW-0547">Nucleotide-binding</keyword>
<evidence type="ECO:0000259" key="13">
    <source>
        <dbReference type="PROSITE" id="PS51285"/>
    </source>
</evidence>
<dbReference type="EMBL" id="MPUH01000937">
    <property type="protein sequence ID" value="OMJ72023.1"/>
    <property type="molecule type" value="Genomic_DNA"/>
</dbReference>
<accession>A0A1R2B5F8</accession>
<keyword evidence="7 10" id="KW-0067">ATP-binding</keyword>
<keyword evidence="15" id="KW-1185">Reference proteome</keyword>
<gene>
    <name evidence="14" type="ORF">SteCoe_29636</name>
</gene>
<dbReference type="Gene3D" id="1.10.510.10">
    <property type="entry name" value="Transferase(Phosphotransferase) domain 1"/>
    <property type="match status" value="1"/>
</dbReference>
<dbReference type="SUPFAM" id="SSF56112">
    <property type="entry name" value="Protein kinase-like (PK-like)"/>
    <property type="match status" value="1"/>
</dbReference>
<feature type="domain" description="Protein kinase" evidence="12">
    <location>
        <begin position="97"/>
        <end position="385"/>
    </location>
</feature>
<keyword evidence="2 11" id="KW-0723">Serine/threonine-protein kinase</keyword>
<comment type="caution">
    <text evidence="14">The sequence shown here is derived from an EMBL/GenBank/DDBJ whole genome shotgun (WGS) entry which is preliminary data.</text>
</comment>
<evidence type="ECO:0000256" key="3">
    <source>
        <dbReference type="ARBA" id="ARBA00022553"/>
    </source>
</evidence>
<dbReference type="Gene3D" id="3.30.200.20">
    <property type="entry name" value="Phosphorylase Kinase, domain 1"/>
    <property type="match status" value="1"/>
</dbReference>
<evidence type="ECO:0000256" key="8">
    <source>
        <dbReference type="ARBA" id="ARBA00047899"/>
    </source>
</evidence>
<keyword evidence="3" id="KW-0597">Phosphoprotein</keyword>
<dbReference type="InterPro" id="IPR017441">
    <property type="entry name" value="Protein_kinase_ATP_BS"/>
</dbReference>
<comment type="catalytic activity">
    <reaction evidence="8">
        <text>L-threonyl-[protein] + ATP = O-phospho-L-threonyl-[protein] + ADP + H(+)</text>
        <dbReference type="Rhea" id="RHEA:46608"/>
        <dbReference type="Rhea" id="RHEA-COMP:11060"/>
        <dbReference type="Rhea" id="RHEA-COMP:11605"/>
        <dbReference type="ChEBI" id="CHEBI:15378"/>
        <dbReference type="ChEBI" id="CHEBI:30013"/>
        <dbReference type="ChEBI" id="CHEBI:30616"/>
        <dbReference type="ChEBI" id="CHEBI:61977"/>
        <dbReference type="ChEBI" id="CHEBI:456216"/>
        <dbReference type="EC" id="2.7.11.1"/>
    </reaction>
</comment>
<dbReference type="CDD" id="cd21742">
    <property type="entry name" value="MobB_NDR_LATS-like"/>
    <property type="match status" value="1"/>
</dbReference>
<dbReference type="PANTHER" id="PTHR22988">
    <property type="entry name" value="MYOTONIC DYSTROPHY S/T KINASE-RELATED"/>
    <property type="match status" value="1"/>
</dbReference>
<dbReference type="GO" id="GO:0005524">
    <property type="term" value="F:ATP binding"/>
    <property type="evidence" value="ECO:0007669"/>
    <property type="project" value="UniProtKB-UniRule"/>
</dbReference>
<dbReference type="PROSITE" id="PS50011">
    <property type="entry name" value="PROTEIN_KINASE_DOM"/>
    <property type="match status" value="1"/>
</dbReference>
<dbReference type="Pfam" id="PF00069">
    <property type="entry name" value="Pkinase"/>
    <property type="match status" value="1"/>
</dbReference>
<evidence type="ECO:0000256" key="2">
    <source>
        <dbReference type="ARBA" id="ARBA00022527"/>
    </source>
</evidence>
<reference evidence="14 15" key="1">
    <citation type="submission" date="2016-11" db="EMBL/GenBank/DDBJ databases">
        <title>The macronuclear genome of Stentor coeruleus: a giant cell with tiny introns.</title>
        <authorList>
            <person name="Slabodnick M."/>
            <person name="Ruby J.G."/>
            <person name="Reiff S.B."/>
            <person name="Swart E.C."/>
            <person name="Gosai S."/>
            <person name="Prabakaran S."/>
            <person name="Witkowska E."/>
            <person name="Larue G.E."/>
            <person name="Fisher S."/>
            <person name="Freeman R.M."/>
            <person name="Gunawardena J."/>
            <person name="Chu W."/>
            <person name="Stover N.A."/>
            <person name="Gregory B.D."/>
            <person name="Nowacki M."/>
            <person name="Derisi J."/>
            <person name="Roy S.W."/>
            <person name="Marshall W.F."/>
            <person name="Sood P."/>
        </authorList>
    </citation>
    <scope>NUCLEOTIDE SEQUENCE [LARGE SCALE GENOMIC DNA]</scope>
    <source>
        <strain evidence="14">WM001</strain>
    </source>
</reference>
<evidence type="ECO:0000256" key="4">
    <source>
        <dbReference type="ARBA" id="ARBA00022679"/>
    </source>
</evidence>
<evidence type="ECO:0000256" key="5">
    <source>
        <dbReference type="ARBA" id="ARBA00022741"/>
    </source>
</evidence>
<feature type="binding site" evidence="10">
    <location>
        <position position="126"/>
    </location>
    <ligand>
        <name>ATP</name>
        <dbReference type="ChEBI" id="CHEBI:30616"/>
    </ligand>
</feature>
<name>A0A1R2B5F8_9CILI</name>
<dbReference type="InterPro" id="IPR011009">
    <property type="entry name" value="Kinase-like_dom_sf"/>
</dbReference>
<evidence type="ECO:0000256" key="1">
    <source>
        <dbReference type="ARBA" id="ARBA00012513"/>
    </source>
</evidence>
<comment type="catalytic activity">
    <reaction evidence="9">
        <text>L-seryl-[protein] + ATP = O-phospho-L-seryl-[protein] + ADP + H(+)</text>
        <dbReference type="Rhea" id="RHEA:17989"/>
        <dbReference type="Rhea" id="RHEA-COMP:9863"/>
        <dbReference type="Rhea" id="RHEA-COMP:11604"/>
        <dbReference type="ChEBI" id="CHEBI:15378"/>
        <dbReference type="ChEBI" id="CHEBI:29999"/>
        <dbReference type="ChEBI" id="CHEBI:30616"/>
        <dbReference type="ChEBI" id="CHEBI:83421"/>
        <dbReference type="ChEBI" id="CHEBI:456216"/>
        <dbReference type="EC" id="2.7.11.1"/>
    </reaction>
</comment>
<comment type="similarity">
    <text evidence="11">Belongs to the protein kinase superfamily.</text>
</comment>
<protein>
    <recommendedName>
        <fullName evidence="1">non-specific serine/threonine protein kinase</fullName>
        <ecNumber evidence="1">2.7.11.1</ecNumber>
    </recommendedName>
</protein>
<dbReference type="InterPro" id="IPR059233">
    <property type="entry name" value="MobB_NdrA/B/Cbk1"/>
</dbReference>
<dbReference type="InterPro" id="IPR000961">
    <property type="entry name" value="AGC-kinase_C"/>
</dbReference>
<keyword evidence="6" id="KW-0418">Kinase</keyword>
<dbReference type="FunFam" id="3.30.200.20:FF:000192">
    <property type="entry name" value="Serine/threonine-protein kinase cot-1"/>
    <property type="match status" value="1"/>
</dbReference>
<evidence type="ECO:0000313" key="14">
    <source>
        <dbReference type="EMBL" id="OMJ72023.1"/>
    </source>
</evidence>
<dbReference type="InterPro" id="IPR050839">
    <property type="entry name" value="Rho-assoc_Ser/Thr_Kinase"/>
</dbReference>
<keyword evidence="4" id="KW-0808">Transferase</keyword>
<dbReference type="PROSITE" id="PS51285">
    <property type="entry name" value="AGC_KINASE_CTER"/>
    <property type="match status" value="1"/>
</dbReference>
<organism evidence="14 15">
    <name type="scientific">Stentor coeruleus</name>
    <dbReference type="NCBI Taxonomy" id="5963"/>
    <lineage>
        <taxon>Eukaryota</taxon>
        <taxon>Sar</taxon>
        <taxon>Alveolata</taxon>
        <taxon>Ciliophora</taxon>
        <taxon>Postciliodesmatophora</taxon>
        <taxon>Heterotrichea</taxon>
        <taxon>Heterotrichida</taxon>
        <taxon>Stentoridae</taxon>
        <taxon>Stentor</taxon>
    </lineage>
</organism>
<sequence length="472" mass="55187">MDNTRISPLRKHEAKEDAAISSISKEKAQAAKSYIEMKYSRMKKEDLAKRECWEELNQKMAELALSQTEQQMVKHEIFHREAENLRNKRRRITIFDYEPIAIIGRGAFGEVRVVRHKATGEFLAMKKMNKGEMLKKNQINHVRAERNILALAKNDWIIDLKVSFQDEKFLYLVMEYLAGGDLMTMLIKRDILPENEAKFYIAETIIAVESVHKLNYIHRDLKPDNILIDNLGHVKLSDFGLCKQSEINFESPYSNLTRFEEEARYKQLLDKKTEFKRSRKLAYSTVGTPDYIAPEIFARKGYDESVDWWSVGVILFEMVVGYPPFFADDPSITCQKILHWKKTFAIPREANLSREVTDLIRKLVTDASNRLGCKGADEIKRHPFFADVDWENLRKSTPPWVPKLSSEYDTTNFDKFEEIEPFYPQEKPKKRKRKDPNFPAYTFKKEDEPNLCLINAIKELEAIRESAPRNLS</sequence>
<dbReference type="SMART" id="SM00133">
    <property type="entry name" value="S_TK_X"/>
    <property type="match status" value="1"/>
</dbReference>
<evidence type="ECO:0000256" key="9">
    <source>
        <dbReference type="ARBA" id="ARBA00048679"/>
    </source>
</evidence>
<dbReference type="FunFam" id="1.10.510.10:FF:000570">
    <property type="entry name" value="Non-specific serine/threonine protein kinase"/>
    <property type="match status" value="1"/>
</dbReference>
<dbReference type="PROSITE" id="PS00108">
    <property type="entry name" value="PROTEIN_KINASE_ST"/>
    <property type="match status" value="1"/>
</dbReference>
<dbReference type="OrthoDB" id="3638488at2759"/>
<dbReference type="SMART" id="SM00220">
    <property type="entry name" value="S_TKc"/>
    <property type="match status" value="1"/>
</dbReference>
<proteinExistence type="inferred from homology"/>
<dbReference type="PANTHER" id="PTHR22988:SF76">
    <property type="entry name" value="CHROMOSOME UNDETERMINED SCAFFOLD_135, WHOLE GENOME SHOTGUN SEQUENCE"/>
    <property type="match status" value="1"/>
</dbReference>
<dbReference type="InterPro" id="IPR000719">
    <property type="entry name" value="Prot_kinase_dom"/>
</dbReference>
<dbReference type="EC" id="2.7.11.1" evidence="1"/>
<evidence type="ECO:0000259" key="12">
    <source>
        <dbReference type="PROSITE" id="PS50011"/>
    </source>
</evidence>
<evidence type="ECO:0000256" key="10">
    <source>
        <dbReference type="PROSITE-ProRule" id="PRU10141"/>
    </source>
</evidence>
<feature type="domain" description="AGC-kinase C-terminal" evidence="13">
    <location>
        <begin position="386"/>
        <end position="453"/>
    </location>
</feature>